<evidence type="ECO:0000313" key="3">
    <source>
        <dbReference type="Proteomes" id="UP001162834"/>
    </source>
</evidence>
<proteinExistence type="predicted"/>
<feature type="domain" description="ARG and Rhodanese-Phosphatase-superfamily-associated" evidence="1">
    <location>
        <begin position="19"/>
        <end position="310"/>
    </location>
</feature>
<organism evidence="2 3">
    <name type="scientific">Capillimicrobium parvum</name>
    <dbReference type="NCBI Taxonomy" id="2884022"/>
    <lineage>
        <taxon>Bacteria</taxon>
        <taxon>Bacillati</taxon>
        <taxon>Actinomycetota</taxon>
        <taxon>Thermoleophilia</taxon>
        <taxon>Solirubrobacterales</taxon>
        <taxon>Capillimicrobiaceae</taxon>
        <taxon>Capillimicrobium</taxon>
    </lineage>
</organism>
<sequence>MTTASVVPPTLADHLGAPLRVGAPDVAGALAVFPIYGPAPRLEYRSFARGCALGVTIKELGGGASVNDLIVVNPTDKPVLLYEGEEVLGAQQNRTFDVSVLVGAMASASVPVSCVEQGRWDGSRHAEAFRPAPQAAYPSLRRMKNEQAGAQRAAGGEARAQQGAVWSEVAAKSARLSVDSPTQAMHDVFERRRGDLRAYEKAIPLHDGQTGAIVAIAGAVAVLDFVSRPDAFASLHGPLVHGYALDALEAETDAPPPPPVDPTPFLSRVLGAPLTHRDGIGLGSELRFRTRGVGGAGLVALDELVQFTAFPAQPNAARAAITRPSRRPRTA</sequence>
<evidence type="ECO:0000313" key="2">
    <source>
        <dbReference type="EMBL" id="UGS38498.1"/>
    </source>
</evidence>
<name>A0A9E6Y2R0_9ACTN</name>
<dbReference type="RefSeq" id="WP_259312520.1">
    <property type="nucleotide sequence ID" value="NZ_CP087164.1"/>
</dbReference>
<dbReference type="InterPro" id="IPR046699">
    <property type="entry name" value="ARPP-1"/>
</dbReference>
<dbReference type="Proteomes" id="UP001162834">
    <property type="component" value="Chromosome"/>
</dbReference>
<gene>
    <name evidence="2" type="ORF">DSM104329_04927</name>
</gene>
<reference evidence="2" key="1">
    <citation type="journal article" date="2022" name="Int. J. Syst. Evol. Microbiol.">
        <title>Pseudomonas aegrilactucae sp. nov. and Pseudomonas morbosilactucae sp. nov., pathogens causing bacterial rot of lettuce in Japan.</title>
        <authorList>
            <person name="Sawada H."/>
            <person name="Fujikawa T."/>
            <person name="Satou M."/>
        </authorList>
    </citation>
    <scope>NUCLEOTIDE SEQUENCE</scope>
    <source>
        <strain evidence="2">0166_1</strain>
    </source>
</reference>
<keyword evidence="3" id="KW-1185">Reference proteome</keyword>
<accession>A0A9E6Y2R0</accession>
<dbReference type="EMBL" id="CP087164">
    <property type="protein sequence ID" value="UGS38498.1"/>
    <property type="molecule type" value="Genomic_DNA"/>
</dbReference>
<dbReference type="KEGG" id="sbae:DSM104329_04927"/>
<protein>
    <recommendedName>
        <fullName evidence="1">ARG and Rhodanese-Phosphatase-superfamily-associated domain-containing protein</fullName>
    </recommendedName>
</protein>
<dbReference type="AlphaFoldDB" id="A0A9E6Y2R0"/>
<evidence type="ECO:0000259" key="1">
    <source>
        <dbReference type="Pfam" id="PF20208"/>
    </source>
</evidence>
<dbReference type="Pfam" id="PF20208">
    <property type="entry name" value="ARPP-1"/>
    <property type="match status" value="1"/>
</dbReference>